<organism evidence="3 4">
    <name type="scientific">Lentibacillus salicampi</name>
    <dbReference type="NCBI Taxonomy" id="175306"/>
    <lineage>
        <taxon>Bacteria</taxon>
        <taxon>Bacillati</taxon>
        <taxon>Bacillota</taxon>
        <taxon>Bacilli</taxon>
        <taxon>Bacillales</taxon>
        <taxon>Bacillaceae</taxon>
        <taxon>Lentibacillus</taxon>
    </lineage>
</organism>
<evidence type="ECO:0000256" key="1">
    <source>
        <dbReference type="ARBA" id="ARBA00023125"/>
    </source>
</evidence>
<dbReference type="CDD" id="cd00093">
    <property type="entry name" value="HTH_XRE"/>
    <property type="match status" value="1"/>
</dbReference>
<dbReference type="InterPro" id="IPR010982">
    <property type="entry name" value="Lambda_DNA-bd_dom_sf"/>
</dbReference>
<name>A0A4Y9A6U4_9BACI</name>
<dbReference type="Gene3D" id="1.10.260.40">
    <property type="entry name" value="lambda repressor-like DNA-binding domains"/>
    <property type="match status" value="1"/>
</dbReference>
<protein>
    <submittedName>
        <fullName evidence="3">Helix-turn-helix domain-containing protein</fullName>
    </submittedName>
</protein>
<dbReference type="Proteomes" id="UP000298484">
    <property type="component" value="Unassembled WGS sequence"/>
</dbReference>
<evidence type="ECO:0000313" key="3">
    <source>
        <dbReference type="EMBL" id="TFJ91419.1"/>
    </source>
</evidence>
<accession>A0A4Y9A6U4</accession>
<evidence type="ECO:0000259" key="2">
    <source>
        <dbReference type="PROSITE" id="PS50943"/>
    </source>
</evidence>
<proteinExistence type="predicted"/>
<dbReference type="PANTHER" id="PTHR46558:SF14">
    <property type="entry name" value="HTH-TYPE TRANSCRIPTIONAL REGULATOR ANSR"/>
    <property type="match status" value="1"/>
</dbReference>
<keyword evidence="1" id="KW-0238">DNA-binding</keyword>
<dbReference type="GO" id="GO:0003677">
    <property type="term" value="F:DNA binding"/>
    <property type="evidence" value="ECO:0007669"/>
    <property type="project" value="UniProtKB-KW"/>
</dbReference>
<dbReference type="OrthoDB" id="72638at2"/>
<dbReference type="PROSITE" id="PS50943">
    <property type="entry name" value="HTH_CROC1"/>
    <property type="match status" value="1"/>
</dbReference>
<dbReference type="PANTHER" id="PTHR46558">
    <property type="entry name" value="TRACRIPTIONAL REGULATORY PROTEIN-RELATED-RELATED"/>
    <property type="match status" value="1"/>
</dbReference>
<reference evidence="3 4" key="1">
    <citation type="submission" date="2019-03" db="EMBL/GenBank/DDBJ databases">
        <title>Genome sequence of Lentibacillus salicampi ATCC BAA-719.</title>
        <authorList>
            <person name="Maclea K.S."/>
            <person name="Simoes Junior M."/>
        </authorList>
    </citation>
    <scope>NUCLEOTIDE SEQUENCE [LARGE SCALE GENOMIC DNA]</scope>
    <source>
        <strain evidence="3 4">ATCC BAA-719</strain>
    </source>
</reference>
<dbReference type="Pfam" id="PF01381">
    <property type="entry name" value="HTH_3"/>
    <property type="match status" value="1"/>
</dbReference>
<keyword evidence="4" id="KW-1185">Reference proteome</keyword>
<dbReference type="SUPFAM" id="SSF47413">
    <property type="entry name" value="lambda repressor-like DNA-binding domains"/>
    <property type="match status" value="1"/>
</dbReference>
<dbReference type="InterPro" id="IPR001387">
    <property type="entry name" value="Cro/C1-type_HTH"/>
</dbReference>
<evidence type="ECO:0000313" key="4">
    <source>
        <dbReference type="Proteomes" id="UP000298484"/>
    </source>
</evidence>
<gene>
    <name evidence="3" type="ORF">E4U82_17850</name>
</gene>
<dbReference type="SMART" id="SM00530">
    <property type="entry name" value="HTH_XRE"/>
    <property type="match status" value="1"/>
</dbReference>
<feature type="domain" description="HTH cro/C1-type" evidence="2">
    <location>
        <begin position="8"/>
        <end position="67"/>
    </location>
</feature>
<sequence>MSLLSERLKNYREELKKTDKKWTQQYVAEKIGVARVTYTAYERGTKTPPLDIINQIADLFDIDTDYLHGRTDDPIKGVDEELKELLNDPQTDLMFNNWKNMSDEERREVLDTIEYLHFKRNKGKR</sequence>
<dbReference type="AlphaFoldDB" id="A0A4Y9A6U4"/>
<dbReference type="EMBL" id="SRHY01000054">
    <property type="protein sequence ID" value="TFJ91419.1"/>
    <property type="molecule type" value="Genomic_DNA"/>
</dbReference>
<comment type="caution">
    <text evidence="3">The sequence shown here is derived from an EMBL/GenBank/DDBJ whole genome shotgun (WGS) entry which is preliminary data.</text>
</comment>
<dbReference type="RefSeq" id="WP_135111547.1">
    <property type="nucleotide sequence ID" value="NZ_SRHY01000054.1"/>
</dbReference>